<dbReference type="EMBL" id="CAKMRJ010004445">
    <property type="protein sequence ID" value="CAH1439095.1"/>
    <property type="molecule type" value="Genomic_DNA"/>
</dbReference>
<keyword evidence="1" id="KW-0175">Coiled coil</keyword>
<feature type="coiled-coil region" evidence="1">
    <location>
        <begin position="30"/>
        <end position="64"/>
    </location>
</feature>
<protein>
    <submittedName>
        <fullName evidence="2">Uncharacterized protein</fullName>
    </submittedName>
</protein>
<gene>
    <name evidence="2" type="ORF">LVIROSA_LOCUS25318</name>
</gene>
<evidence type="ECO:0000313" key="3">
    <source>
        <dbReference type="Proteomes" id="UP001157418"/>
    </source>
</evidence>
<sequence>MGPMKKTSEVDAISLEKKTMAEKLKNIMEIKTAREKRDKELDDLNALREILDAEEAEAKNSQMILENKKALFPAWSFDQMQNEVIGEPNLFWLEPKTSFDITNDVECQLDFPITPRAFLF</sequence>
<organism evidence="2 3">
    <name type="scientific">Lactuca virosa</name>
    <dbReference type="NCBI Taxonomy" id="75947"/>
    <lineage>
        <taxon>Eukaryota</taxon>
        <taxon>Viridiplantae</taxon>
        <taxon>Streptophyta</taxon>
        <taxon>Embryophyta</taxon>
        <taxon>Tracheophyta</taxon>
        <taxon>Spermatophyta</taxon>
        <taxon>Magnoliopsida</taxon>
        <taxon>eudicotyledons</taxon>
        <taxon>Gunneridae</taxon>
        <taxon>Pentapetalae</taxon>
        <taxon>asterids</taxon>
        <taxon>campanulids</taxon>
        <taxon>Asterales</taxon>
        <taxon>Asteraceae</taxon>
        <taxon>Cichorioideae</taxon>
        <taxon>Cichorieae</taxon>
        <taxon>Lactucinae</taxon>
        <taxon>Lactuca</taxon>
    </lineage>
</organism>
<comment type="caution">
    <text evidence="2">The sequence shown here is derived from an EMBL/GenBank/DDBJ whole genome shotgun (WGS) entry which is preliminary data.</text>
</comment>
<name>A0AAU9NN81_9ASTR</name>
<proteinExistence type="predicted"/>
<reference evidence="2 3" key="1">
    <citation type="submission" date="2022-01" db="EMBL/GenBank/DDBJ databases">
        <authorList>
            <person name="Xiong W."/>
            <person name="Schranz E."/>
        </authorList>
    </citation>
    <scope>NUCLEOTIDE SEQUENCE [LARGE SCALE GENOMIC DNA]</scope>
</reference>
<evidence type="ECO:0000313" key="2">
    <source>
        <dbReference type="EMBL" id="CAH1439095.1"/>
    </source>
</evidence>
<evidence type="ECO:0000256" key="1">
    <source>
        <dbReference type="SAM" id="Coils"/>
    </source>
</evidence>
<keyword evidence="3" id="KW-1185">Reference proteome</keyword>
<dbReference type="Proteomes" id="UP001157418">
    <property type="component" value="Unassembled WGS sequence"/>
</dbReference>
<dbReference type="AlphaFoldDB" id="A0AAU9NN81"/>
<accession>A0AAU9NN81</accession>